<dbReference type="Proteomes" id="UP001060085">
    <property type="component" value="Linkage Group LG02"/>
</dbReference>
<comment type="caution">
    <text evidence="1">The sequence shown here is derived from an EMBL/GenBank/DDBJ whole genome shotgun (WGS) entry which is preliminary data.</text>
</comment>
<evidence type="ECO:0000313" key="1">
    <source>
        <dbReference type="EMBL" id="KAI5675577.1"/>
    </source>
</evidence>
<sequence>MSKIAEAKYPDCDIYVENVILSGDLIALLFEGYGVILGMDDCLDITLKILAPDLHAAGQMALWCVNTYKNLISTKTSHHALRCDVCLVESQEELKTEVGPRADLVAAPGICNLFLSVI</sequence>
<protein>
    <submittedName>
        <fullName evidence="1">Uncharacterized protein</fullName>
    </submittedName>
</protein>
<reference evidence="2" key="1">
    <citation type="journal article" date="2023" name="Nat. Plants">
        <title>Single-cell RNA sequencing provides a high-resolution roadmap for understanding the multicellular compartmentation of specialized metabolism.</title>
        <authorList>
            <person name="Sun S."/>
            <person name="Shen X."/>
            <person name="Li Y."/>
            <person name="Li Y."/>
            <person name="Wang S."/>
            <person name="Li R."/>
            <person name="Zhang H."/>
            <person name="Shen G."/>
            <person name="Guo B."/>
            <person name="Wei J."/>
            <person name="Xu J."/>
            <person name="St-Pierre B."/>
            <person name="Chen S."/>
            <person name="Sun C."/>
        </authorList>
    </citation>
    <scope>NUCLEOTIDE SEQUENCE [LARGE SCALE GENOMIC DNA]</scope>
</reference>
<dbReference type="EMBL" id="CM044702">
    <property type="protein sequence ID" value="KAI5675577.1"/>
    <property type="molecule type" value="Genomic_DNA"/>
</dbReference>
<keyword evidence="2" id="KW-1185">Reference proteome</keyword>
<accession>A0ACC0BSC4</accession>
<gene>
    <name evidence="1" type="ORF">M9H77_06527</name>
</gene>
<proteinExistence type="predicted"/>
<name>A0ACC0BSC4_CATRO</name>
<organism evidence="1 2">
    <name type="scientific">Catharanthus roseus</name>
    <name type="common">Madagascar periwinkle</name>
    <name type="synonym">Vinca rosea</name>
    <dbReference type="NCBI Taxonomy" id="4058"/>
    <lineage>
        <taxon>Eukaryota</taxon>
        <taxon>Viridiplantae</taxon>
        <taxon>Streptophyta</taxon>
        <taxon>Embryophyta</taxon>
        <taxon>Tracheophyta</taxon>
        <taxon>Spermatophyta</taxon>
        <taxon>Magnoliopsida</taxon>
        <taxon>eudicotyledons</taxon>
        <taxon>Gunneridae</taxon>
        <taxon>Pentapetalae</taxon>
        <taxon>asterids</taxon>
        <taxon>lamiids</taxon>
        <taxon>Gentianales</taxon>
        <taxon>Apocynaceae</taxon>
        <taxon>Rauvolfioideae</taxon>
        <taxon>Vinceae</taxon>
        <taxon>Catharanthinae</taxon>
        <taxon>Catharanthus</taxon>
    </lineage>
</organism>
<evidence type="ECO:0000313" key="2">
    <source>
        <dbReference type="Proteomes" id="UP001060085"/>
    </source>
</evidence>